<reference evidence="1" key="1">
    <citation type="submission" date="2021-09" db="EMBL/GenBank/DDBJ databases">
        <title>The genome of Mauremys mutica provides insights into the evolution of semi-aquatic lifestyle.</title>
        <authorList>
            <person name="Gong S."/>
            <person name="Gao Y."/>
        </authorList>
    </citation>
    <scope>NUCLEOTIDE SEQUENCE</scope>
    <source>
        <strain evidence="1">MM-2020</strain>
        <tissue evidence="1">Muscle</tissue>
    </source>
</reference>
<comment type="caution">
    <text evidence="1">The sequence shown here is derived from an EMBL/GenBank/DDBJ whole genome shotgun (WGS) entry which is preliminary data.</text>
</comment>
<dbReference type="Proteomes" id="UP000827986">
    <property type="component" value="Unassembled WGS sequence"/>
</dbReference>
<evidence type="ECO:0000313" key="2">
    <source>
        <dbReference type="Proteomes" id="UP000827986"/>
    </source>
</evidence>
<sequence length="101" mass="11279">MTHQPTVCLTLPTSCDTSPVAMPQQATRLLQPQDLGFTAHTLQSQSHRFNPCYQQPVLVLGVTPRRQWLPAHACQLLPPCTQNVRVTGNREGSRKSMETGW</sequence>
<evidence type="ECO:0000313" key="1">
    <source>
        <dbReference type="EMBL" id="KAH1174100.1"/>
    </source>
</evidence>
<organism evidence="1 2">
    <name type="scientific">Mauremys mutica</name>
    <name type="common">yellowpond turtle</name>
    <dbReference type="NCBI Taxonomy" id="74926"/>
    <lineage>
        <taxon>Eukaryota</taxon>
        <taxon>Metazoa</taxon>
        <taxon>Chordata</taxon>
        <taxon>Craniata</taxon>
        <taxon>Vertebrata</taxon>
        <taxon>Euteleostomi</taxon>
        <taxon>Archelosauria</taxon>
        <taxon>Testudinata</taxon>
        <taxon>Testudines</taxon>
        <taxon>Cryptodira</taxon>
        <taxon>Durocryptodira</taxon>
        <taxon>Testudinoidea</taxon>
        <taxon>Geoemydidae</taxon>
        <taxon>Geoemydinae</taxon>
        <taxon>Mauremys</taxon>
    </lineage>
</organism>
<proteinExistence type="predicted"/>
<dbReference type="EMBL" id="JAHDVG010000480">
    <property type="protein sequence ID" value="KAH1174100.1"/>
    <property type="molecule type" value="Genomic_DNA"/>
</dbReference>
<gene>
    <name evidence="1" type="ORF">KIL84_002244</name>
</gene>
<accession>A0A9D3X7H0</accession>
<keyword evidence="2" id="KW-1185">Reference proteome</keyword>
<name>A0A9D3X7H0_9SAUR</name>
<protein>
    <submittedName>
        <fullName evidence="1">Uncharacterized protein</fullName>
    </submittedName>
</protein>
<dbReference type="AlphaFoldDB" id="A0A9D3X7H0"/>